<gene>
    <name evidence="4" type="ORF">KHC33_09820</name>
</gene>
<evidence type="ECO:0000313" key="5">
    <source>
        <dbReference type="Proteomes" id="UP000680656"/>
    </source>
</evidence>
<dbReference type="InterPro" id="IPR014433">
    <property type="entry name" value="CooC"/>
</dbReference>
<proteinExistence type="predicted"/>
<dbReference type="KEGG" id="mrtj:KHC33_09820"/>
<evidence type="ECO:0000259" key="3">
    <source>
        <dbReference type="Pfam" id="PF01656"/>
    </source>
</evidence>
<dbReference type="AlphaFoldDB" id="A0A8E7EIP9"/>
<organism evidence="4 5">
    <name type="scientific">Methanospirillum purgamenti</name>
    <dbReference type="NCBI Taxonomy" id="2834276"/>
    <lineage>
        <taxon>Archaea</taxon>
        <taxon>Methanobacteriati</taxon>
        <taxon>Methanobacteriota</taxon>
        <taxon>Stenosarchaea group</taxon>
        <taxon>Methanomicrobia</taxon>
        <taxon>Methanomicrobiales</taxon>
        <taxon>Methanospirillaceae</taxon>
        <taxon>Methanospirillum</taxon>
    </lineage>
</organism>
<dbReference type="PIRSF" id="PIRSF005647">
    <property type="entry name" value="CooC"/>
    <property type="match status" value="1"/>
</dbReference>
<reference evidence="4 5" key="1">
    <citation type="submission" date="2021-05" db="EMBL/GenBank/DDBJ databases">
        <title>A novel Methanospirillum isolate from a pyrite-forming mixed culture.</title>
        <authorList>
            <person name="Bunk B."/>
            <person name="Sproer C."/>
            <person name="Spring S."/>
            <person name="Pester M."/>
        </authorList>
    </citation>
    <scope>NUCLEOTIDE SEQUENCE [LARGE SCALE GENOMIC DNA]</scope>
    <source>
        <strain evidence="4 5">J.3.6.1-F.2.7.3</strain>
    </source>
</reference>
<dbReference type="SUPFAM" id="SSF52540">
    <property type="entry name" value="P-loop containing nucleoside triphosphate hydrolases"/>
    <property type="match status" value="1"/>
</dbReference>
<dbReference type="InterPro" id="IPR027417">
    <property type="entry name" value="P-loop_NTPase"/>
</dbReference>
<dbReference type="Gene3D" id="3.40.50.300">
    <property type="entry name" value="P-loop containing nucleotide triphosphate hydrolases"/>
    <property type="match status" value="1"/>
</dbReference>
<dbReference type="GO" id="GO:0016887">
    <property type="term" value="F:ATP hydrolysis activity"/>
    <property type="evidence" value="ECO:0007669"/>
    <property type="project" value="TreeGrafter"/>
</dbReference>
<dbReference type="Pfam" id="PF01656">
    <property type="entry name" value="CbiA"/>
    <property type="match status" value="1"/>
</dbReference>
<dbReference type="RefSeq" id="WP_214418480.1">
    <property type="nucleotide sequence ID" value="NZ_CP075546.1"/>
</dbReference>
<keyword evidence="1" id="KW-0547">Nucleotide-binding</keyword>
<dbReference type="GeneID" id="65097482"/>
<dbReference type="GO" id="GO:0051782">
    <property type="term" value="P:negative regulation of cell division"/>
    <property type="evidence" value="ECO:0007669"/>
    <property type="project" value="TreeGrafter"/>
</dbReference>
<dbReference type="InterPro" id="IPR050625">
    <property type="entry name" value="ParA/MinD_ATPase"/>
</dbReference>
<sequence>MKIAITGKGGVGKTFISGTLACQYASTGHTTIAIDADTSPNLGLTLGMTESDLDKIIPIAENTSIIEEKTKTDYPGVFKLVFTVDDIITNQSVQTPCGVSLLVMGTVKSMGSGCACPANSVIRNLIGHMITETDEIIIMDMEAGIEHLGRGTAEHVDVMLIVTDAHQASLLTAERIARLAREGGIPRIALVANRVRGEESFTHISNIASSLYVPLAAVIPYDEEIVNAGVRGISPVYCNTPATQAISHLLYWIEGALES</sequence>
<keyword evidence="5" id="KW-1185">Reference proteome</keyword>
<feature type="domain" description="CobQ/CobB/MinD/ParA nucleotide binding" evidence="3">
    <location>
        <begin position="4"/>
        <end position="235"/>
    </location>
</feature>
<accession>A0A8E7EIP9</accession>
<name>A0A8E7EIP9_9EURY</name>
<dbReference type="PANTHER" id="PTHR43384:SF6">
    <property type="entry name" value="SEPTUM SITE-DETERMINING PROTEIN MIND HOMOLOG, CHLOROPLASTIC"/>
    <property type="match status" value="1"/>
</dbReference>
<protein>
    <submittedName>
        <fullName evidence="4">AAA family ATPase</fullName>
    </submittedName>
</protein>
<evidence type="ECO:0000313" key="4">
    <source>
        <dbReference type="EMBL" id="QVV87660.1"/>
    </source>
</evidence>
<dbReference type="Proteomes" id="UP000680656">
    <property type="component" value="Chromosome"/>
</dbReference>
<keyword evidence="2" id="KW-0067">ATP-binding</keyword>
<dbReference type="EMBL" id="CP075546">
    <property type="protein sequence ID" value="QVV87660.1"/>
    <property type="molecule type" value="Genomic_DNA"/>
</dbReference>
<dbReference type="GO" id="GO:0005524">
    <property type="term" value="F:ATP binding"/>
    <property type="evidence" value="ECO:0007669"/>
    <property type="project" value="UniProtKB-KW"/>
</dbReference>
<dbReference type="GO" id="GO:0009898">
    <property type="term" value="C:cytoplasmic side of plasma membrane"/>
    <property type="evidence" value="ECO:0007669"/>
    <property type="project" value="TreeGrafter"/>
</dbReference>
<evidence type="ECO:0000256" key="2">
    <source>
        <dbReference type="ARBA" id="ARBA00022840"/>
    </source>
</evidence>
<dbReference type="InterPro" id="IPR002586">
    <property type="entry name" value="CobQ/CobB/MinD/ParA_Nub-bd_dom"/>
</dbReference>
<dbReference type="PANTHER" id="PTHR43384">
    <property type="entry name" value="SEPTUM SITE-DETERMINING PROTEIN MIND HOMOLOG, CHLOROPLASTIC-RELATED"/>
    <property type="match status" value="1"/>
</dbReference>
<dbReference type="GO" id="GO:0005829">
    <property type="term" value="C:cytosol"/>
    <property type="evidence" value="ECO:0007669"/>
    <property type="project" value="TreeGrafter"/>
</dbReference>
<evidence type="ECO:0000256" key="1">
    <source>
        <dbReference type="ARBA" id="ARBA00022741"/>
    </source>
</evidence>